<dbReference type="FunFam" id="2.40.10.10:FF:000006">
    <property type="entry name" value="Serine proteinase stubble"/>
    <property type="match status" value="1"/>
</dbReference>
<dbReference type="GO" id="GO:0004252">
    <property type="term" value="F:serine-type endopeptidase activity"/>
    <property type="evidence" value="ECO:0007669"/>
    <property type="project" value="InterPro"/>
</dbReference>
<dbReference type="PROSITE" id="PS50240">
    <property type="entry name" value="TRYPSIN_DOM"/>
    <property type="match status" value="1"/>
</dbReference>
<dbReference type="Gene3D" id="2.40.10.10">
    <property type="entry name" value="Trypsin-like serine proteases"/>
    <property type="match status" value="1"/>
</dbReference>
<dbReference type="SUPFAM" id="SSF50494">
    <property type="entry name" value="Trypsin-like serine proteases"/>
    <property type="match status" value="1"/>
</dbReference>
<dbReference type="AlphaFoldDB" id="A0A9Q0RK69"/>
<dbReference type="PRINTS" id="PR00722">
    <property type="entry name" value="CHYMOTRYPSIN"/>
</dbReference>
<dbReference type="InterPro" id="IPR018114">
    <property type="entry name" value="TRYPSIN_HIS"/>
</dbReference>
<keyword evidence="2 5" id="KW-0378">Hydrolase</keyword>
<dbReference type="Pfam" id="PF00089">
    <property type="entry name" value="Trypsin"/>
    <property type="match status" value="1"/>
</dbReference>
<proteinExistence type="predicted"/>
<organism evidence="7 8">
    <name type="scientific">Blomia tropicalis</name>
    <name type="common">Mite</name>
    <dbReference type="NCBI Taxonomy" id="40697"/>
    <lineage>
        <taxon>Eukaryota</taxon>
        <taxon>Metazoa</taxon>
        <taxon>Ecdysozoa</taxon>
        <taxon>Arthropoda</taxon>
        <taxon>Chelicerata</taxon>
        <taxon>Arachnida</taxon>
        <taxon>Acari</taxon>
        <taxon>Acariformes</taxon>
        <taxon>Sarcoptiformes</taxon>
        <taxon>Astigmata</taxon>
        <taxon>Glycyphagoidea</taxon>
        <taxon>Echimyopodidae</taxon>
        <taxon>Blomia</taxon>
    </lineage>
</organism>
<dbReference type="Proteomes" id="UP001142055">
    <property type="component" value="Chromosome 3"/>
</dbReference>
<dbReference type="PANTHER" id="PTHR24252:SF7">
    <property type="entry name" value="HYALIN"/>
    <property type="match status" value="1"/>
</dbReference>
<dbReference type="InterPro" id="IPR043504">
    <property type="entry name" value="Peptidase_S1_PA_chymotrypsin"/>
</dbReference>
<dbReference type="InterPro" id="IPR033116">
    <property type="entry name" value="TRYPSIN_SER"/>
</dbReference>
<dbReference type="SMART" id="SM00020">
    <property type="entry name" value="Tryp_SPc"/>
    <property type="match status" value="1"/>
</dbReference>
<name>A0A9Q0RK69_BLOTA</name>
<evidence type="ECO:0000313" key="7">
    <source>
        <dbReference type="EMBL" id="KAJ6217105.1"/>
    </source>
</evidence>
<comment type="caution">
    <text evidence="7">The sequence shown here is derived from an EMBL/GenBank/DDBJ whole genome shotgun (WGS) entry which is preliminary data.</text>
</comment>
<feature type="domain" description="Peptidase S1" evidence="6">
    <location>
        <begin position="29"/>
        <end position="266"/>
    </location>
</feature>
<evidence type="ECO:0000259" key="6">
    <source>
        <dbReference type="PROSITE" id="PS50240"/>
    </source>
</evidence>
<gene>
    <name evidence="7" type="ORF">RDWZM_008262</name>
</gene>
<evidence type="ECO:0000256" key="1">
    <source>
        <dbReference type="ARBA" id="ARBA00022670"/>
    </source>
</evidence>
<evidence type="ECO:0000256" key="2">
    <source>
        <dbReference type="ARBA" id="ARBA00022801"/>
    </source>
</evidence>
<dbReference type="CDD" id="cd00190">
    <property type="entry name" value="Tryp_SPc"/>
    <property type="match status" value="1"/>
</dbReference>
<dbReference type="InterPro" id="IPR009003">
    <property type="entry name" value="Peptidase_S1_PA"/>
</dbReference>
<evidence type="ECO:0000256" key="4">
    <source>
        <dbReference type="ARBA" id="ARBA00023157"/>
    </source>
</evidence>
<dbReference type="InterPro" id="IPR001254">
    <property type="entry name" value="Trypsin_dom"/>
</dbReference>
<dbReference type="PROSITE" id="PS00135">
    <property type="entry name" value="TRYPSIN_SER"/>
    <property type="match status" value="1"/>
</dbReference>
<keyword evidence="8" id="KW-1185">Reference proteome</keyword>
<evidence type="ECO:0000256" key="5">
    <source>
        <dbReference type="RuleBase" id="RU363034"/>
    </source>
</evidence>
<reference evidence="7" key="1">
    <citation type="submission" date="2022-12" db="EMBL/GenBank/DDBJ databases">
        <title>Genome assemblies of Blomia tropicalis.</title>
        <authorList>
            <person name="Cui Y."/>
        </authorList>
    </citation>
    <scope>NUCLEOTIDE SEQUENCE</scope>
    <source>
        <tissue evidence="7">Adult mites</tissue>
    </source>
</reference>
<evidence type="ECO:0000313" key="8">
    <source>
        <dbReference type="Proteomes" id="UP001142055"/>
    </source>
</evidence>
<keyword evidence="4" id="KW-1015">Disulfide bond</keyword>
<dbReference type="InterPro" id="IPR001314">
    <property type="entry name" value="Peptidase_S1A"/>
</dbReference>
<dbReference type="PROSITE" id="PS00134">
    <property type="entry name" value="TRYPSIN_HIS"/>
    <property type="match status" value="1"/>
</dbReference>
<dbReference type="GO" id="GO:0006508">
    <property type="term" value="P:proteolysis"/>
    <property type="evidence" value="ECO:0007669"/>
    <property type="project" value="UniProtKB-KW"/>
</dbReference>
<keyword evidence="1 5" id="KW-0645">Protease</keyword>
<dbReference type="EMBL" id="JAPWDV010000003">
    <property type="protein sequence ID" value="KAJ6217105.1"/>
    <property type="molecule type" value="Genomic_DNA"/>
</dbReference>
<accession>A0A9Q0RK69</accession>
<dbReference type="OMA" id="HICAAFK"/>
<keyword evidence="3 5" id="KW-0720">Serine protease</keyword>
<dbReference type="PANTHER" id="PTHR24252">
    <property type="entry name" value="ACROSIN-RELATED"/>
    <property type="match status" value="1"/>
</dbReference>
<sequence length="267" mass="29139">MIDPKQLSKILVASSCNCGIKNGPSFGLIVGGEESTPNEWPWAIGIYRYGSFICGGSIINERYIMTAAHCVSRNGQTQPASSFQVLVGAHTLGSSGKYFKVERVIPHENYDQNYMQNDIALFRLSTPINFSQMGNTARPICLPSSSMIMKSFVGQISTVVGWGTTREGGQISQKLQQVQIPIISNEKCSQKYNRMNIRMGQICAAYEEGGRDSCQGDSGGSLTVPVNGKYYQLGVVSWGSGCARPGAPGVYTRVTNYLSWIARKISY</sequence>
<protein>
    <recommendedName>
        <fullName evidence="6">Peptidase S1 domain-containing protein</fullName>
    </recommendedName>
</protein>
<evidence type="ECO:0000256" key="3">
    <source>
        <dbReference type="ARBA" id="ARBA00022825"/>
    </source>
</evidence>